<comment type="caution">
    <text evidence="8">The sequence shown here is derived from an EMBL/GenBank/DDBJ whole genome shotgun (WGS) entry which is preliminary data.</text>
</comment>
<comment type="subcellular location">
    <subcellularLocation>
        <location evidence="1">Membrane</location>
    </subcellularLocation>
</comment>
<keyword evidence="3 7" id="KW-0812">Transmembrane</keyword>
<dbReference type="InterPro" id="IPR000612">
    <property type="entry name" value="PMP3"/>
</dbReference>
<reference evidence="8" key="2">
    <citation type="submission" date="2021-04" db="EMBL/GenBank/DDBJ databases">
        <authorList>
            <person name="Gilroy R."/>
        </authorList>
    </citation>
    <scope>NUCLEOTIDE SEQUENCE</scope>
    <source>
        <strain evidence="8">1193</strain>
    </source>
</reference>
<evidence type="ECO:0000256" key="3">
    <source>
        <dbReference type="ARBA" id="ARBA00022692"/>
    </source>
</evidence>
<evidence type="ECO:0000256" key="6">
    <source>
        <dbReference type="SAM" id="MobiDB-lite"/>
    </source>
</evidence>
<dbReference type="GO" id="GO:0016020">
    <property type="term" value="C:membrane"/>
    <property type="evidence" value="ECO:0007669"/>
    <property type="project" value="UniProtKB-SubCell"/>
</dbReference>
<evidence type="ECO:0000313" key="8">
    <source>
        <dbReference type="EMBL" id="HIX61262.1"/>
    </source>
</evidence>
<protein>
    <submittedName>
        <fullName evidence="8">YqaE/Pmp3 family membrane protein</fullName>
    </submittedName>
</protein>
<evidence type="ECO:0000256" key="2">
    <source>
        <dbReference type="ARBA" id="ARBA00009530"/>
    </source>
</evidence>
<feature type="compositionally biased region" description="Basic and acidic residues" evidence="6">
    <location>
        <begin position="1"/>
        <end position="34"/>
    </location>
</feature>
<name>A0A9D1WNE7_9GAMM</name>
<feature type="compositionally biased region" description="Basic and acidic residues" evidence="6">
    <location>
        <begin position="71"/>
        <end position="84"/>
    </location>
</feature>
<evidence type="ECO:0000256" key="5">
    <source>
        <dbReference type="ARBA" id="ARBA00023136"/>
    </source>
</evidence>
<feature type="transmembrane region" description="Helical" evidence="7">
    <location>
        <begin position="143"/>
        <end position="165"/>
    </location>
</feature>
<reference evidence="8" key="1">
    <citation type="journal article" date="2021" name="PeerJ">
        <title>Extensive microbial diversity within the chicken gut microbiome revealed by metagenomics and culture.</title>
        <authorList>
            <person name="Gilroy R."/>
            <person name="Ravi A."/>
            <person name="Getino M."/>
            <person name="Pursley I."/>
            <person name="Horton D.L."/>
            <person name="Alikhan N.F."/>
            <person name="Baker D."/>
            <person name="Gharbi K."/>
            <person name="Hall N."/>
            <person name="Watson M."/>
            <person name="Adriaenssens E.M."/>
            <person name="Foster-Nyarko E."/>
            <person name="Jarju S."/>
            <person name="Secka A."/>
            <person name="Antonio M."/>
            <person name="Oren A."/>
            <person name="Chaudhuri R.R."/>
            <person name="La Ragione R."/>
            <person name="Hildebrand F."/>
            <person name="Pallen M.J."/>
        </authorList>
    </citation>
    <scope>NUCLEOTIDE SEQUENCE</scope>
    <source>
        <strain evidence="8">1193</strain>
    </source>
</reference>
<keyword evidence="5 7" id="KW-0472">Membrane</keyword>
<evidence type="ECO:0000256" key="4">
    <source>
        <dbReference type="ARBA" id="ARBA00022989"/>
    </source>
</evidence>
<feature type="region of interest" description="Disordered" evidence="6">
    <location>
        <begin position="1"/>
        <end position="50"/>
    </location>
</feature>
<feature type="transmembrane region" description="Helical" evidence="7">
    <location>
        <begin position="119"/>
        <end position="137"/>
    </location>
</feature>
<sequence length="170" mass="18840">MDAREYLARKGLDGSRDEARPNSLEEKAWERARQSDQQQPRAGTPHDWEDWERYHQVLAEGASVIEQKFDREAQHQRDAAHEPSRQSANATVQEYIPPGETGTDTNKTSITITTPASRFAYGALVVLFPPAAVGLAGGGSRRILISLVLTLLGWLPGCIYAGLWLKRNTG</sequence>
<gene>
    <name evidence="8" type="ORF">H9854_03370</name>
</gene>
<dbReference type="EMBL" id="DXFC01000098">
    <property type="protein sequence ID" value="HIX61262.1"/>
    <property type="molecule type" value="Genomic_DNA"/>
</dbReference>
<comment type="similarity">
    <text evidence="2">Belongs to the UPF0057 (PMP3) family.</text>
</comment>
<feature type="region of interest" description="Disordered" evidence="6">
    <location>
        <begin position="71"/>
        <end position="91"/>
    </location>
</feature>
<organism evidence="8 9">
    <name type="scientific">Candidatus Halomonas stercoripullorum</name>
    <dbReference type="NCBI Taxonomy" id="2838617"/>
    <lineage>
        <taxon>Bacteria</taxon>
        <taxon>Pseudomonadati</taxon>
        <taxon>Pseudomonadota</taxon>
        <taxon>Gammaproteobacteria</taxon>
        <taxon>Oceanospirillales</taxon>
        <taxon>Halomonadaceae</taxon>
        <taxon>Halomonas</taxon>
    </lineage>
</organism>
<accession>A0A9D1WNE7</accession>
<keyword evidence="4 7" id="KW-1133">Transmembrane helix</keyword>
<dbReference type="Pfam" id="PF01679">
    <property type="entry name" value="Pmp3"/>
    <property type="match status" value="1"/>
</dbReference>
<proteinExistence type="inferred from homology"/>
<dbReference type="Proteomes" id="UP000824248">
    <property type="component" value="Unassembled WGS sequence"/>
</dbReference>
<dbReference type="AlphaFoldDB" id="A0A9D1WNE7"/>
<evidence type="ECO:0000256" key="1">
    <source>
        <dbReference type="ARBA" id="ARBA00004370"/>
    </source>
</evidence>
<evidence type="ECO:0000256" key="7">
    <source>
        <dbReference type="SAM" id="Phobius"/>
    </source>
</evidence>
<evidence type="ECO:0000313" key="9">
    <source>
        <dbReference type="Proteomes" id="UP000824248"/>
    </source>
</evidence>